<dbReference type="InterPro" id="IPR013783">
    <property type="entry name" value="Ig-like_fold"/>
</dbReference>
<dbReference type="Proteomes" id="UP000070319">
    <property type="component" value="Unassembled WGS sequence"/>
</dbReference>
<dbReference type="InterPro" id="IPR029058">
    <property type="entry name" value="AB_hydrolase_fold"/>
</dbReference>
<dbReference type="GO" id="GO:0016747">
    <property type="term" value="F:acyltransferase activity, transferring groups other than amino-acyl groups"/>
    <property type="evidence" value="ECO:0007669"/>
    <property type="project" value="TreeGrafter"/>
</dbReference>
<gene>
    <name evidence="2" type="ORF">HMPREF2531_02002</name>
</gene>
<evidence type="ECO:0000313" key="2">
    <source>
        <dbReference type="EMBL" id="KXT51446.1"/>
    </source>
</evidence>
<dbReference type="Gene3D" id="3.40.50.1820">
    <property type="entry name" value="alpha/beta hydrolase"/>
    <property type="match status" value="1"/>
</dbReference>
<accession>A0A139LJ15</accession>
<dbReference type="SUPFAM" id="SSF81296">
    <property type="entry name" value="E set domains"/>
    <property type="match status" value="1"/>
</dbReference>
<dbReference type="InterPro" id="IPR000801">
    <property type="entry name" value="Esterase-like"/>
</dbReference>
<dbReference type="Gene3D" id="2.60.40.10">
    <property type="entry name" value="Immunoglobulins"/>
    <property type="match status" value="1"/>
</dbReference>
<dbReference type="SUPFAM" id="SSF53474">
    <property type="entry name" value="alpha/beta-Hydrolases"/>
    <property type="match status" value="1"/>
</dbReference>
<evidence type="ECO:0000313" key="3">
    <source>
        <dbReference type="Proteomes" id="UP000070319"/>
    </source>
</evidence>
<dbReference type="InterPro" id="IPR050583">
    <property type="entry name" value="Mycobacterial_A85_antigen"/>
</dbReference>
<feature type="transmembrane region" description="Helical" evidence="1">
    <location>
        <begin position="12"/>
        <end position="31"/>
    </location>
</feature>
<evidence type="ECO:0000256" key="1">
    <source>
        <dbReference type="SAM" id="Phobius"/>
    </source>
</evidence>
<name>A0A139LJ15_9BACE</name>
<dbReference type="PATRIC" id="fig|329854.7.peg.2037"/>
<organism evidence="2">
    <name type="scientific">Bacteroides intestinalis</name>
    <dbReference type="NCBI Taxonomy" id="329854"/>
    <lineage>
        <taxon>Bacteria</taxon>
        <taxon>Pseudomonadati</taxon>
        <taxon>Bacteroidota</taxon>
        <taxon>Bacteroidia</taxon>
        <taxon>Bacteroidales</taxon>
        <taxon>Bacteroidaceae</taxon>
        <taxon>Bacteroides</taxon>
    </lineage>
</organism>
<dbReference type="PANTHER" id="PTHR48098">
    <property type="entry name" value="ENTEROCHELIN ESTERASE-RELATED"/>
    <property type="match status" value="1"/>
</dbReference>
<keyword evidence="1" id="KW-0812">Transmembrane</keyword>
<dbReference type="PANTHER" id="PTHR48098:SF1">
    <property type="entry name" value="DIACYLGLYCEROL ACYLTRANSFERASE_MYCOLYLTRANSFERASE AG85A"/>
    <property type="match status" value="1"/>
</dbReference>
<dbReference type="CDD" id="cd02858">
    <property type="entry name" value="E_set_Esterase_N"/>
    <property type="match status" value="1"/>
</dbReference>
<dbReference type="Pfam" id="PF00756">
    <property type="entry name" value="Esterase"/>
    <property type="match status" value="1"/>
</dbReference>
<protein>
    <submittedName>
        <fullName evidence="2">Putative esterase</fullName>
    </submittedName>
</protein>
<dbReference type="ESTHER" id="9bace-e2ncy7">
    <property type="family name" value="A85-Feruloyl-Esterase"/>
</dbReference>
<dbReference type="EMBL" id="LTDF01000074">
    <property type="protein sequence ID" value="KXT51446.1"/>
    <property type="molecule type" value="Genomic_DNA"/>
</dbReference>
<feature type="transmembrane region" description="Helical" evidence="1">
    <location>
        <begin position="52"/>
        <end position="72"/>
    </location>
</feature>
<dbReference type="InterPro" id="IPR014756">
    <property type="entry name" value="Ig_E-set"/>
</dbReference>
<dbReference type="AlphaFoldDB" id="A0A139LJ15"/>
<keyword evidence="1" id="KW-1133">Transmembrane helix</keyword>
<proteinExistence type="predicted"/>
<comment type="caution">
    <text evidence="2">The sequence shown here is derived from an EMBL/GenBank/DDBJ whole genome shotgun (WGS) entry which is preliminary data.</text>
</comment>
<reference evidence="2 3" key="1">
    <citation type="submission" date="2016-02" db="EMBL/GenBank/DDBJ databases">
        <authorList>
            <person name="Wen L."/>
            <person name="He K."/>
            <person name="Yang H."/>
        </authorList>
    </citation>
    <scope>NUCLEOTIDE SEQUENCE [LARGE SCALE GENOMIC DNA]</scope>
    <source>
        <strain evidence="2 3">KLE1704</strain>
    </source>
</reference>
<sequence length="431" mass="48648">MPCQQEKSSSKIVLYPSLRGLHTTFAVIINNQIVFLKSIKRRTMKRKKLSRAIIKTGSAMIFCSIITGTMWAQGTPSVTNIPNAQYPMVNPDRTVTFKVKAPDAKSVQIVLDRPYEMQKGQDGTWELTSSPQVPGFHYYSVQIGGLQVTDASTYSYFGMSRQASAFEVPEEKVDFYLPQKGVPQGALRSRRFYSKVCDEWRRMYVYTPAEYEKNPDKRYPVLYLQHGGGEDERGWPNQGCIGAILDNLIASGKAKPMIVVMNCGYAVYAGNKYPEQQPNARSSVNAFVAFEDMMVKDVIPLVDSTYRTLTDKENRAMAGLSWGGKQTLETTLHHRDLFSYIGSFSGALPIDKNTDIDALYEGAFKDPVTFNKDFKFIWLGIGEEEGPNAELLHAALSKKGINSLFYQSPGTAHEWLTWRRCLYQFTPLIFK</sequence>
<keyword evidence="1" id="KW-0472">Membrane</keyword>